<dbReference type="EMBL" id="BAABIA010000026">
    <property type="protein sequence ID" value="GAA5150428.1"/>
    <property type="molecule type" value="Genomic_DNA"/>
</dbReference>
<proteinExistence type="predicted"/>
<dbReference type="Proteomes" id="UP001499852">
    <property type="component" value="Unassembled WGS sequence"/>
</dbReference>
<sequence>MNVTLLPHEVSDLFADPQPTGGGFQSLVSKLQDNCNQKTGDIYLDADCLERIPRYAFDYDQGGWEDQLIRIFSRTLGSKLGR</sequence>
<keyword evidence="2" id="KW-1185">Reference proteome</keyword>
<name>A0ABP9PQG2_9BACT</name>
<evidence type="ECO:0000313" key="2">
    <source>
        <dbReference type="Proteomes" id="UP001499852"/>
    </source>
</evidence>
<reference evidence="2" key="1">
    <citation type="journal article" date="2019" name="Int. J. Syst. Evol. Microbiol.">
        <title>The Global Catalogue of Microorganisms (GCM) 10K type strain sequencing project: providing services to taxonomists for standard genome sequencing and annotation.</title>
        <authorList>
            <consortium name="The Broad Institute Genomics Platform"/>
            <consortium name="The Broad Institute Genome Sequencing Center for Infectious Disease"/>
            <person name="Wu L."/>
            <person name="Ma J."/>
        </authorList>
    </citation>
    <scope>NUCLEOTIDE SEQUENCE [LARGE SCALE GENOMIC DNA]</scope>
    <source>
        <strain evidence="2">JCM 18053</strain>
    </source>
</reference>
<protein>
    <submittedName>
        <fullName evidence="1">Uncharacterized protein</fullName>
    </submittedName>
</protein>
<evidence type="ECO:0000313" key="1">
    <source>
        <dbReference type="EMBL" id="GAA5150428.1"/>
    </source>
</evidence>
<gene>
    <name evidence="1" type="ORF">GCM10023213_49100</name>
</gene>
<accession>A0ABP9PQG2</accession>
<organism evidence="1 2">
    <name type="scientific">Prosthecobacter algae</name>
    <dbReference type="NCBI Taxonomy" id="1144682"/>
    <lineage>
        <taxon>Bacteria</taxon>
        <taxon>Pseudomonadati</taxon>
        <taxon>Verrucomicrobiota</taxon>
        <taxon>Verrucomicrobiia</taxon>
        <taxon>Verrucomicrobiales</taxon>
        <taxon>Verrucomicrobiaceae</taxon>
        <taxon>Prosthecobacter</taxon>
    </lineage>
</organism>
<comment type="caution">
    <text evidence="1">The sequence shown here is derived from an EMBL/GenBank/DDBJ whole genome shotgun (WGS) entry which is preliminary data.</text>
</comment>